<feature type="domain" description="RdRp catalytic" evidence="11">
    <location>
        <begin position="303"/>
        <end position="447"/>
    </location>
</feature>
<comment type="catalytic activity">
    <reaction evidence="8">
        <text>RNA(n) + a ribonucleoside 5'-triphosphate = RNA(n+1) + diphosphate</text>
        <dbReference type="Rhea" id="RHEA:21248"/>
        <dbReference type="Rhea" id="RHEA-COMP:14527"/>
        <dbReference type="Rhea" id="RHEA-COMP:17342"/>
        <dbReference type="ChEBI" id="CHEBI:33019"/>
        <dbReference type="ChEBI" id="CHEBI:61557"/>
        <dbReference type="ChEBI" id="CHEBI:140395"/>
        <dbReference type="EC" id="2.7.7.48"/>
    </reaction>
</comment>
<name>A0A514D9M2_9VIRU</name>
<sequence length="620" mass="69986">MKSSIDILRCVLVDTGHSCDVSTTQDLKTILGRVEDEGDSFLTITLPSFAKGLERALDEGKVSINTFPGFKRSRRSGGLPVFLQGFLCLIFDAETCVLKEYPSVEAIFAVRQICLLFSKVLSPCTTERENDAYRQYIRTEAEVRLADSALDGSHRRAEFVAMCRVLWDRYFGVCERKLGLQGAIFKHGPGATADYVLGNAKYRNQRWTERLDKEFPHWETGTLVPNERFLDRLSVTLQPPGAETPARVVSVPKTLKTPRIIALEPAHMQYVQQGIARILREEARRDDFASNFVRSDSQTHNRVLARQGSSDGTLATLDLSEASDRVSNQHVRLLFGDHPHLFRAVDASRSRTADVPGYGVQRLAKFASMGSALTFPVEALVFTTIVFLGIQRAVGHRLTTKDIKFFRGQVRVYGDDIIVPVHYVDHVIRELQSFGLVVNTNKSFWTGKFRESCGAEFYDGHDVSVVRQRRILPESRANAKELVSTVEFRNLLYWRGLWTAARALDDVIRKLIPYPVVTRSFTLKQTDWSDSEVELHNTSVLVGRESVFNYQAEYTHPHHHSPLVRGVAYVAKPPSEELDDYAALMKWFASRGEMPTEPNTLSSSGRPRTARLVTRKGQPF</sequence>
<comment type="cofactor">
    <cofactor evidence="9">
        <name>Mg(2+)</name>
        <dbReference type="ChEBI" id="CHEBI:18420"/>
    </cofactor>
    <text evidence="9">Binds 2 Mg(2+) per subunit.</text>
</comment>
<dbReference type="InterPro" id="IPR007096">
    <property type="entry name" value="RNA-dir_Rpol_cat_phage"/>
</dbReference>
<dbReference type="GO" id="GO:0003968">
    <property type="term" value="F:RNA-directed RNA polymerase activity"/>
    <property type="evidence" value="ECO:0007669"/>
    <property type="project" value="UniProtKB-KW"/>
</dbReference>
<dbReference type="GO" id="GO:0046872">
    <property type="term" value="F:metal ion binding"/>
    <property type="evidence" value="ECO:0007669"/>
    <property type="project" value="UniProtKB-KW"/>
</dbReference>
<keyword evidence="4" id="KW-0548">Nucleotidyltransferase</keyword>
<dbReference type="PROSITE" id="PS50522">
    <property type="entry name" value="RDRP_PHAGE"/>
    <property type="match status" value="1"/>
</dbReference>
<dbReference type="EC" id="2.7.7.48" evidence="1"/>
<evidence type="ECO:0000256" key="4">
    <source>
        <dbReference type="ARBA" id="ARBA00022695"/>
    </source>
</evidence>
<feature type="region of interest" description="Disordered" evidence="10">
    <location>
        <begin position="593"/>
        <end position="620"/>
    </location>
</feature>
<evidence type="ECO:0000256" key="2">
    <source>
        <dbReference type="ARBA" id="ARBA00022484"/>
    </source>
</evidence>
<keyword evidence="2 12" id="KW-0696">RNA-directed RNA polymerase</keyword>
<evidence type="ECO:0000313" key="12">
    <source>
        <dbReference type="EMBL" id="QDH90306.1"/>
    </source>
</evidence>
<accession>A0A514D9M2</accession>
<evidence type="ECO:0000256" key="6">
    <source>
        <dbReference type="ARBA" id="ARBA00022953"/>
    </source>
</evidence>
<feature type="binding site" evidence="9">
    <location>
        <position position="318"/>
    </location>
    <ligand>
        <name>Mg(2+)</name>
        <dbReference type="ChEBI" id="CHEBI:18420"/>
        <label>2</label>
    </ligand>
</feature>
<dbReference type="GO" id="GO:0000166">
    <property type="term" value="F:nucleotide binding"/>
    <property type="evidence" value="ECO:0007669"/>
    <property type="project" value="UniProtKB-KW"/>
</dbReference>
<feature type="binding site" evidence="9">
    <location>
        <position position="415"/>
    </location>
    <ligand>
        <name>Mg(2+)</name>
        <dbReference type="ChEBI" id="CHEBI:18420"/>
        <label>2</label>
    </ligand>
</feature>
<organism evidence="12">
    <name type="scientific">Leviviridae sp</name>
    <dbReference type="NCBI Taxonomy" id="2027243"/>
    <lineage>
        <taxon>Viruses</taxon>
        <taxon>Riboviria</taxon>
        <taxon>Orthornavirae</taxon>
        <taxon>Lenarviricota</taxon>
        <taxon>Leviviricetes</taxon>
        <taxon>Norzivirales</taxon>
        <taxon>Fiersviridae</taxon>
    </lineage>
</organism>
<dbReference type="SUPFAM" id="SSF56672">
    <property type="entry name" value="DNA/RNA polymerases"/>
    <property type="match status" value="1"/>
</dbReference>
<keyword evidence="3" id="KW-0808">Transferase</keyword>
<keyword evidence="6" id="KW-0693">Viral RNA replication</keyword>
<evidence type="ECO:0000256" key="8">
    <source>
        <dbReference type="ARBA" id="ARBA00048744"/>
    </source>
</evidence>
<dbReference type="EMBL" id="MN035423">
    <property type="protein sequence ID" value="QDH90306.1"/>
    <property type="molecule type" value="Genomic_RNA"/>
</dbReference>
<evidence type="ECO:0000256" key="5">
    <source>
        <dbReference type="ARBA" id="ARBA00022741"/>
    </source>
</evidence>
<dbReference type="InterPro" id="IPR005093">
    <property type="entry name" value="RNArep_beta"/>
</dbReference>
<feature type="compositionally biased region" description="Polar residues" evidence="10">
    <location>
        <begin position="597"/>
        <end position="606"/>
    </location>
</feature>
<feature type="binding site" evidence="9">
    <location>
        <position position="416"/>
    </location>
    <ligand>
        <name>Mg(2+)</name>
        <dbReference type="ChEBI" id="CHEBI:18420"/>
        <label>2</label>
    </ligand>
</feature>
<evidence type="ECO:0000256" key="9">
    <source>
        <dbReference type="PIRSR" id="PIRSR605093-1"/>
    </source>
</evidence>
<evidence type="ECO:0000256" key="1">
    <source>
        <dbReference type="ARBA" id="ARBA00012494"/>
    </source>
</evidence>
<dbReference type="InterPro" id="IPR043502">
    <property type="entry name" value="DNA/RNA_pol_sf"/>
</dbReference>
<reference evidence="12" key="1">
    <citation type="submission" date="2019-05" db="EMBL/GenBank/DDBJ databases">
        <title>Metatranscriptomic reconstruction reveals RNA viruses with the potential to shape carbon cycling in soil.</title>
        <authorList>
            <person name="Starr E.P."/>
            <person name="Nuccio E."/>
            <person name="Pett-Ridge J."/>
            <person name="Banfield J.F."/>
            <person name="Firestone M.K."/>
        </authorList>
    </citation>
    <scope>NUCLEOTIDE SEQUENCE</scope>
    <source>
        <strain evidence="12">H1_Bulk_29_scaffold_715</strain>
    </source>
</reference>
<keyword evidence="9" id="KW-0460">Magnesium</keyword>
<dbReference type="GO" id="GO:0039694">
    <property type="term" value="P:viral RNA genome replication"/>
    <property type="evidence" value="ECO:0007669"/>
    <property type="project" value="InterPro"/>
</dbReference>
<keyword evidence="9" id="KW-0479">Metal-binding</keyword>
<proteinExistence type="predicted"/>
<keyword evidence="5" id="KW-0547">Nucleotide-binding</keyword>
<dbReference type="Pfam" id="PF03431">
    <property type="entry name" value="RNA_replicase_B"/>
    <property type="match status" value="1"/>
</dbReference>
<evidence type="ECO:0000259" key="11">
    <source>
        <dbReference type="PROSITE" id="PS50522"/>
    </source>
</evidence>
<evidence type="ECO:0000256" key="3">
    <source>
        <dbReference type="ARBA" id="ARBA00022679"/>
    </source>
</evidence>
<protein>
    <recommendedName>
        <fullName evidence="1">RNA-directed RNA polymerase</fullName>
        <ecNumber evidence="1">2.7.7.48</ecNumber>
    </recommendedName>
    <alternativeName>
        <fullName evidence="7">RNA replicase beta chain</fullName>
    </alternativeName>
</protein>
<evidence type="ECO:0000256" key="10">
    <source>
        <dbReference type="SAM" id="MobiDB-lite"/>
    </source>
</evidence>
<evidence type="ECO:0000256" key="7">
    <source>
        <dbReference type="ARBA" id="ARBA00030248"/>
    </source>
</evidence>
<gene>
    <name evidence="12" type="ORF">H1Bulk29715_000003</name>
</gene>